<feature type="region of interest" description="Disordered" evidence="1">
    <location>
        <begin position="189"/>
        <end position="208"/>
    </location>
</feature>
<dbReference type="WBParaSite" id="Pan_g3795.t1">
    <property type="protein sequence ID" value="Pan_g3795.t1"/>
    <property type="gene ID" value="Pan_g3795"/>
</dbReference>
<protein>
    <submittedName>
        <fullName evidence="3">LIM zinc-binding domain-containing protein</fullName>
    </submittedName>
</protein>
<reference evidence="2" key="1">
    <citation type="journal article" date="2013" name="Genetics">
        <title>The draft genome and transcriptome of Panagrellus redivivus are shaped by the harsh demands of a free-living lifestyle.</title>
        <authorList>
            <person name="Srinivasan J."/>
            <person name="Dillman A.R."/>
            <person name="Macchietto M.G."/>
            <person name="Heikkinen L."/>
            <person name="Lakso M."/>
            <person name="Fracchia K.M."/>
            <person name="Antoshechkin I."/>
            <person name="Mortazavi A."/>
            <person name="Wong G."/>
            <person name="Sternberg P.W."/>
        </authorList>
    </citation>
    <scope>NUCLEOTIDE SEQUENCE [LARGE SCALE GENOMIC DNA]</scope>
    <source>
        <strain evidence="2">MT8872</strain>
    </source>
</reference>
<dbReference type="Proteomes" id="UP000492821">
    <property type="component" value="Unassembled WGS sequence"/>
</dbReference>
<evidence type="ECO:0000313" key="2">
    <source>
        <dbReference type="Proteomes" id="UP000492821"/>
    </source>
</evidence>
<accession>A0A7E4VVJ2</accession>
<evidence type="ECO:0000313" key="3">
    <source>
        <dbReference type="WBParaSite" id="Pan_g3795.t1"/>
    </source>
</evidence>
<reference evidence="3" key="2">
    <citation type="submission" date="2020-10" db="UniProtKB">
        <authorList>
            <consortium name="WormBaseParasite"/>
        </authorList>
    </citation>
    <scope>IDENTIFICATION</scope>
</reference>
<organism evidence="2 3">
    <name type="scientific">Panagrellus redivivus</name>
    <name type="common">Microworm</name>
    <dbReference type="NCBI Taxonomy" id="6233"/>
    <lineage>
        <taxon>Eukaryota</taxon>
        <taxon>Metazoa</taxon>
        <taxon>Ecdysozoa</taxon>
        <taxon>Nematoda</taxon>
        <taxon>Chromadorea</taxon>
        <taxon>Rhabditida</taxon>
        <taxon>Tylenchina</taxon>
        <taxon>Panagrolaimomorpha</taxon>
        <taxon>Panagrolaimoidea</taxon>
        <taxon>Panagrolaimidae</taxon>
        <taxon>Panagrellus</taxon>
    </lineage>
</organism>
<sequence>MPMRQSTSSLAARPCTSCGAPMYRDESLYAVNGRPQFLGDGFHRCRIPSFASGLKANGDGPMGQQRSRERANSMFIVSSDILRVSGYTNQFRNLLTARSRRESGGPELLPTSPSTDKMSSFFWWGHKLHELDGLKAVWHIRGVHRCPLYFCFVFIFSMNLINSPFRKATSEEAPASPTARTPLLGRNSTRARSMRRMSTTETRHRRSSMGTFLASSANGISASGSFNNSYGSTRIPQHQPAVPGNRRFSTYWRSFDKYTPFVPPSNSFGSASPMSPNNEGSTFAVVKKRCLDQFMAIRA</sequence>
<name>A0A7E4VVJ2_PANRE</name>
<keyword evidence="2" id="KW-1185">Reference proteome</keyword>
<feature type="compositionally biased region" description="Low complexity" evidence="1">
    <location>
        <begin position="189"/>
        <end position="200"/>
    </location>
</feature>
<evidence type="ECO:0000256" key="1">
    <source>
        <dbReference type="SAM" id="MobiDB-lite"/>
    </source>
</evidence>
<proteinExistence type="predicted"/>
<dbReference type="AlphaFoldDB" id="A0A7E4VVJ2"/>